<feature type="compositionally biased region" description="Polar residues" evidence="1">
    <location>
        <begin position="37"/>
        <end position="47"/>
    </location>
</feature>
<gene>
    <name evidence="2" type="ORF">VNO77_45168</name>
</gene>
<protein>
    <submittedName>
        <fullName evidence="2">Uncharacterized protein</fullName>
    </submittedName>
</protein>
<reference evidence="2 3" key="1">
    <citation type="submission" date="2024-01" db="EMBL/GenBank/DDBJ databases">
        <title>The genomes of 5 underutilized Papilionoideae crops provide insights into root nodulation and disease resistanc.</title>
        <authorList>
            <person name="Jiang F."/>
        </authorList>
    </citation>
    <scope>NUCLEOTIDE SEQUENCE [LARGE SCALE GENOMIC DNA]</scope>
    <source>
        <strain evidence="2">LVBAO_FW01</strain>
        <tissue evidence="2">Leaves</tissue>
    </source>
</reference>
<dbReference type="EMBL" id="JAYMYQ010000014">
    <property type="protein sequence ID" value="KAK7304300.1"/>
    <property type="molecule type" value="Genomic_DNA"/>
</dbReference>
<dbReference type="AlphaFoldDB" id="A0AAN9JRV1"/>
<accession>A0AAN9JRV1</accession>
<organism evidence="2 3">
    <name type="scientific">Canavalia gladiata</name>
    <name type="common">Sword bean</name>
    <name type="synonym">Dolichos gladiatus</name>
    <dbReference type="NCBI Taxonomy" id="3824"/>
    <lineage>
        <taxon>Eukaryota</taxon>
        <taxon>Viridiplantae</taxon>
        <taxon>Streptophyta</taxon>
        <taxon>Embryophyta</taxon>
        <taxon>Tracheophyta</taxon>
        <taxon>Spermatophyta</taxon>
        <taxon>Magnoliopsida</taxon>
        <taxon>eudicotyledons</taxon>
        <taxon>Gunneridae</taxon>
        <taxon>Pentapetalae</taxon>
        <taxon>rosids</taxon>
        <taxon>fabids</taxon>
        <taxon>Fabales</taxon>
        <taxon>Fabaceae</taxon>
        <taxon>Papilionoideae</taxon>
        <taxon>50 kb inversion clade</taxon>
        <taxon>NPAAA clade</taxon>
        <taxon>indigoferoid/millettioid clade</taxon>
        <taxon>Phaseoleae</taxon>
        <taxon>Canavalia</taxon>
    </lineage>
</organism>
<dbReference type="Proteomes" id="UP001367508">
    <property type="component" value="Unassembled WGS sequence"/>
</dbReference>
<sequence length="89" mass="10017">MTYHVVHELTKRVTLIEEKYEQMTKAKEFRKVAQKFNQQPSNVQPPNSEGKLCAPINDSNGASLHSRSRRGGGKQKVVEVEVVGFGLHI</sequence>
<keyword evidence="3" id="KW-1185">Reference proteome</keyword>
<name>A0AAN9JRV1_CANGL</name>
<proteinExistence type="predicted"/>
<evidence type="ECO:0000313" key="2">
    <source>
        <dbReference type="EMBL" id="KAK7304300.1"/>
    </source>
</evidence>
<evidence type="ECO:0000313" key="3">
    <source>
        <dbReference type="Proteomes" id="UP001367508"/>
    </source>
</evidence>
<comment type="caution">
    <text evidence="2">The sequence shown here is derived from an EMBL/GenBank/DDBJ whole genome shotgun (WGS) entry which is preliminary data.</text>
</comment>
<evidence type="ECO:0000256" key="1">
    <source>
        <dbReference type="SAM" id="MobiDB-lite"/>
    </source>
</evidence>
<feature type="region of interest" description="Disordered" evidence="1">
    <location>
        <begin position="37"/>
        <end position="74"/>
    </location>
</feature>